<reference evidence="1" key="1">
    <citation type="submission" date="2019-11" db="EMBL/GenBank/DDBJ databases">
        <title>Nori genome reveals adaptations in red seaweeds to the harsh intertidal environment.</title>
        <authorList>
            <person name="Wang D."/>
            <person name="Mao Y."/>
        </authorList>
    </citation>
    <scope>NUCLEOTIDE SEQUENCE</scope>
    <source>
        <tissue evidence="1">Gametophyte</tissue>
    </source>
</reference>
<gene>
    <name evidence="1" type="ORF">I4F81_012097</name>
</gene>
<dbReference type="Proteomes" id="UP000798662">
    <property type="component" value="Chromosome 3"/>
</dbReference>
<comment type="caution">
    <text evidence="1">The sequence shown here is derived from an EMBL/GenBank/DDBJ whole genome shotgun (WGS) entry which is preliminary data.</text>
</comment>
<protein>
    <submittedName>
        <fullName evidence="1">Uncharacterized protein</fullName>
    </submittedName>
</protein>
<name>A0ACC3CH86_PYRYE</name>
<dbReference type="EMBL" id="CM020620">
    <property type="protein sequence ID" value="KAK1869626.1"/>
    <property type="molecule type" value="Genomic_DNA"/>
</dbReference>
<evidence type="ECO:0000313" key="2">
    <source>
        <dbReference type="Proteomes" id="UP000798662"/>
    </source>
</evidence>
<sequence>MTSLENNLTISFRDEGSFSSVRAAVRTKIICTIGPKTKSVETLGKLIEAGMNVMRLNFSHGDHAYHSGVITNLREYLAASKRMAAIMLDTKGPEIRTGKLVGGKEIALETGQQLTLTSDYTHVGTSEMIAQSYTKLSTSVKEGSEVLIDDGLVALIVERVDGDHVICRVKNGGLLGETKGVNLPGAVVELPALTEKDKGDLTFGCAQKVDLVAASFIRKASDVIQIREHLTANGGSAIKIISKIENQEGLQNFDDILAVSDGIMVARGDLGVEIPIEKVAIAQKMMISKCNVAGKPVVTAVCCTLPVHRGCLSLCSAFSLFARWYTACISWNLLILCAQLRAVRLVLTVPHFFSGLLHVIVDCFAPCVATRLPGDRCVPM</sequence>
<accession>A0ACC3CH86</accession>
<keyword evidence="2" id="KW-1185">Reference proteome</keyword>
<proteinExistence type="predicted"/>
<organism evidence="1 2">
    <name type="scientific">Pyropia yezoensis</name>
    <name type="common">Susabi-nori</name>
    <name type="synonym">Porphyra yezoensis</name>
    <dbReference type="NCBI Taxonomy" id="2788"/>
    <lineage>
        <taxon>Eukaryota</taxon>
        <taxon>Rhodophyta</taxon>
        <taxon>Bangiophyceae</taxon>
        <taxon>Bangiales</taxon>
        <taxon>Bangiaceae</taxon>
        <taxon>Pyropia</taxon>
    </lineage>
</organism>
<evidence type="ECO:0000313" key="1">
    <source>
        <dbReference type="EMBL" id="KAK1869626.1"/>
    </source>
</evidence>